<name>A0A8J9UQD2_9NEOP</name>
<gene>
    <name evidence="9" type="ORF">BINO364_LOCUS9816</name>
</gene>
<evidence type="ECO:0000313" key="9">
    <source>
        <dbReference type="EMBL" id="CAH0724057.1"/>
    </source>
</evidence>
<evidence type="ECO:0000256" key="7">
    <source>
        <dbReference type="ARBA" id="ARBA00023180"/>
    </source>
</evidence>
<dbReference type="AlphaFoldDB" id="A0A8J9UQD2"/>
<dbReference type="GO" id="GO:0005886">
    <property type="term" value="C:plasma membrane"/>
    <property type="evidence" value="ECO:0007669"/>
    <property type="project" value="UniProtKB-SubCell"/>
</dbReference>
<feature type="transmembrane region" description="Helical" evidence="8">
    <location>
        <begin position="448"/>
        <end position="472"/>
    </location>
</feature>
<dbReference type="OrthoDB" id="18585at2759"/>
<dbReference type="Proteomes" id="UP000838878">
    <property type="component" value="Chromosome 4"/>
</dbReference>
<protein>
    <recommendedName>
        <fullName evidence="11">Scavenger receptor class B member 1</fullName>
    </recommendedName>
</protein>
<keyword evidence="5 8" id="KW-1133">Transmembrane helix</keyword>
<dbReference type="PANTHER" id="PTHR11923">
    <property type="entry name" value="SCAVENGER RECEPTOR CLASS B TYPE-1 SR-B1"/>
    <property type="match status" value="1"/>
</dbReference>
<dbReference type="GO" id="GO:0005044">
    <property type="term" value="F:scavenger receptor activity"/>
    <property type="evidence" value="ECO:0007669"/>
    <property type="project" value="TreeGrafter"/>
</dbReference>
<dbReference type="PRINTS" id="PR01609">
    <property type="entry name" value="CD36FAMILY"/>
</dbReference>
<dbReference type="EMBL" id="OV170224">
    <property type="protein sequence ID" value="CAH0724057.1"/>
    <property type="molecule type" value="Genomic_DNA"/>
</dbReference>
<evidence type="ECO:0008006" key="11">
    <source>
        <dbReference type="Google" id="ProtNLM"/>
    </source>
</evidence>
<comment type="subcellular location">
    <subcellularLocation>
        <location evidence="1">Cell membrane</location>
    </subcellularLocation>
</comment>
<evidence type="ECO:0000256" key="6">
    <source>
        <dbReference type="ARBA" id="ARBA00023136"/>
    </source>
</evidence>
<evidence type="ECO:0000256" key="8">
    <source>
        <dbReference type="SAM" id="Phobius"/>
    </source>
</evidence>
<evidence type="ECO:0000256" key="1">
    <source>
        <dbReference type="ARBA" id="ARBA00004236"/>
    </source>
</evidence>
<feature type="transmembrane region" description="Helical" evidence="8">
    <location>
        <begin position="16"/>
        <end position="36"/>
    </location>
</feature>
<dbReference type="PANTHER" id="PTHR11923:SF104">
    <property type="entry name" value="FI07620P"/>
    <property type="match status" value="1"/>
</dbReference>
<keyword evidence="6 8" id="KW-0472">Membrane</keyword>
<evidence type="ECO:0000313" key="10">
    <source>
        <dbReference type="Proteomes" id="UP000838878"/>
    </source>
</evidence>
<feature type="transmembrane region" description="Helical" evidence="8">
    <location>
        <begin position="528"/>
        <end position="550"/>
    </location>
</feature>
<dbReference type="InterPro" id="IPR002159">
    <property type="entry name" value="CD36_fam"/>
</dbReference>
<reference evidence="9" key="1">
    <citation type="submission" date="2021-12" db="EMBL/GenBank/DDBJ databases">
        <authorList>
            <person name="Martin H S."/>
        </authorList>
    </citation>
    <scope>NUCLEOTIDE SEQUENCE</scope>
</reference>
<keyword evidence="3" id="KW-1003">Cell membrane</keyword>
<evidence type="ECO:0000256" key="2">
    <source>
        <dbReference type="ARBA" id="ARBA00010532"/>
    </source>
</evidence>
<dbReference type="GO" id="GO:0005737">
    <property type="term" value="C:cytoplasm"/>
    <property type="evidence" value="ECO:0007669"/>
    <property type="project" value="TreeGrafter"/>
</dbReference>
<keyword evidence="7" id="KW-0325">Glycoprotein</keyword>
<proteinExistence type="inferred from homology"/>
<evidence type="ECO:0000256" key="4">
    <source>
        <dbReference type="ARBA" id="ARBA00022692"/>
    </source>
</evidence>
<keyword evidence="10" id="KW-1185">Reference proteome</keyword>
<evidence type="ECO:0000256" key="3">
    <source>
        <dbReference type="ARBA" id="ARBA00022475"/>
    </source>
</evidence>
<feature type="non-terminal residue" evidence="9">
    <location>
        <position position="572"/>
    </location>
</feature>
<evidence type="ECO:0000256" key="5">
    <source>
        <dbReference type="ARBA" id="ARBA00022989"/>
    </source>
</evidence>
<organism evidence="9 10">
    <name type="scientific">Brenthis ino</name>
    <name type="common">lesser marbled fritillary</name>
    <dbReference type="NCBI Taxonomy" id="405034"/>
    <lineage>
        <taxon>Eukaryota</taxon>
        <taxon>Metazoa</taxon>
        <taxon>Ecdysozoa</taxon>
        <taxon>Arthropoda</taxon>
        <taxon>Hexapoda</taxon>
        <taxon>Insecta</taxon>
        <taxon>Pterygota</taxon>
        <taxon>Neoptera</taxon>
        <taxon>Endopterygota</taxon>
        <taxon>Lepidoptera</taxon>
        <taxon>Glossata</taxon>
        <taxon>Ditrysia</taxon>
        <taxon>Papilionoidea</taxon>
        <taxon>Nymphalidae</taxon>
        <taxon>Heliconiinae</taxon>
        <taxon>Argynnini</taxon>
        <taxon>Brenthis</taxon>
    </lineage>
</organism>
<dbReference type="Pfam" id="PF01130">
    <property type="entry name" value="CD36"/>
    <property type="match status" value="1"/>
</dbReference>
<keyword evidence="4 8" id="KW-0812">Transmembrane</keyword>
<accession>A0A8J9UQD2</accession>
<sequence length="572" mass="64465">MKSDRKCDKTLSTTKLLILVTLGFILLAIPLVLLAIDPVFLIYKYVARISNGTEFYNVMKQENPGARIELYIFNVTNTESFLSGKDYKMKVEEVGPFNYQEYRTNKQFKFDEKTGLMSYIPFTRTEFLPHLSVGDPKLINVTVPNAAILAMSSMVSTFPFWTKAAFNMLATRLQSKPIVKLNAESLLWGYEDPLITLGNTILPGWIHFKSIGILDRLYDQTQIPVLEVSARNEEKFKVKSVDGCQGLKVLGFDNPSMRSRCNTFEDTYEGFAYPPGLTKDDRLRLYRSIFCRMLDFDLVRTDSTDVSPYVFVYEISNTTYSINQNNECLCANKDQCIDGVSSISPCLQGLGIGLSNAHFLHADPKIYERIDGMNPNVEKHGSKIVIDPKVGLVLSTSFTIQVNVIVQNVNFNSQVKPFSNMVVPLAYFKIISSLTDENKNNVKAIYYLYPYIFHAIETIALLLGVVTIAYAVCRTDWSWYKKSKFQEKHKNVAPISSETPLINENNKDCMESESEVSVSLDEYSTLDFFHLLLSASIIFLITCSGGWRWITGSKTVRAGIMTGGGGIGYNNG</sequence>
<comment type="similarity">
    <text evidence="2">Belongs to the CD36 family.</text>
</comment>